<keyword evidence="2" id="KW-1185">Reference proteome</keyword>
<dbReference type="Proteomes" id="UP001162483">
    <property type="component" value="Unassembled WGS sequence"/>
</dbReference>
<sequence>MFILTCYLQWFCTQQPGSSFSWVPCRLSSLLPLVGCPHIKQLAMGAPAAPSVHSHGAATRPHPLSLLIGSLAVIVSSGSKWLLLLSQPMRRGSPGMAEIPVHIAGLNGGLECMKVNNLEPLQPL</sequence>
<reference evidence="1" key="1">
    <citation type="submission" date="2023-05" db="EMBL/GenBank/DDBJ databases">
        <authorList>
            <person name="Stuckert A."/>
        </authorList>
    </citation>
    <scope>NUCLEOTIDE SEQUENCE</scope>
</reference>
<evidence type="ECO:0000313" key="1">
    <source>
        <dbReference type="EMBL" id="CAI9535419.1"/>
    </source>
</evidence>
<name>A0ABN9AHF1_9NEOB</name>
<protein>
    <submittedName>
        <fullName evidence="1">Uncharacterized protein</fullName>
    </submittedName>
</protein>
<gene>
    <name evidence="1" type="ORF">SPARVUS_LOCUS863255</name>
</gene>
<accession>A0ABN9AHF1</accession>
<comment type="caution">
    <text evidence="1">The sequence shown here is derived from an EMBL/GenBank/DDBJ whole genome shotgun (WGS) entry which is preliminary data.</text>
</comment>
<dbReference type="EMBL" id="CATNWA010000265">
    <property type="protein sequence ID" value="CAI9535419.1"/>
    <property type="molecule type" value="Genomic_DNA"/>
</dbReference>
<organism evidence="1 2">
    <name type="scientific">Staurois parvus</name>
    <dbReference type="NCBI Taxonomy" id="386267"/>
    <lineage>
        <taxon>Eukaryota</taxon>
        <taxon>Metazoa</taxon>
        <taxon>Chordata</taxon>
        <taxon>Craniata</taxon>
        <taxon>Vertebrata</taxon>
        <taxon>Euteleostomi</taxon>
        <taxon>Amphibia</taxon>
        <taxon>Batrachia</taxon>
        <taxon>Anura</taxon>
        <taxon>Neobatrachia</taxon>
        <taxon>Ranoidea</taxon>
        <taxon>Ranidae</taxon>
        <taxon>Staurois</taxon>
    </lineage>
</organism>
<proteinExistence type="predicted"/>
<evidence type="ECO:0000313" key="2">
    <source>
        <dbReference type="Proteomes" id="UP001162483"/>
    </source>
</evidence>